<dbReference type="RefSeq" id="WP_079235599.1">
    <property type="nucleotide sequence ID" value="NZ_LR215729.2"/>
</dbReference>
<dbReference type="InterPro" id="IPR022742">
    <property type="entry name" value="Hydrolase_4"/>
</dbReference>
<sequence>MRSCKSLISLALLAASYVVSATSAVATSAVAASQTVKHGEATIEYKVDGSGPPVLMIASLGRPASDYDHLAQVLVDAGYSTIRPEPRGIGGSSGPMQALTLDDLAGDALATVPADAKELIVIGHAFGQRISSLLATRHPEKIKRVVMLAAGGKAPMQPGAEAALMASFNLKLSPEQHMDAVNYAFFAPGNDPEVWRDGWHAKVAKMQITAAKAQPTEDWWGAGKAKVLVIQGEQDKIATPENGELLKQEFGDRITLQRVNNAGHALIAEQPQIIADSVLEFLKAK</sequence>
<evidence type="ECO:0000259" key="2">
    <source>
        <dbReference type="Pfam" id="PF12146"/>
    </source>
</evidence>
<feature type="domain" description="Serine aminopeptidase S33" evidence="2">
    <location>
        <begin position="61"/>
        <end position="270"/>
    </location>
</feature>
<gene>
    <name evidence="3" type="ORF">PMYSY11_2883</name>
</gene>
<dbReference type="EMBL" id="LR215729">
    <property type="protein sequence ID" value="VEV97928.1"/>
    <property type="molecule type" value="Genomic_DNA"/>
</dbReference>
<name>A0A653E5Q4_9PSED</name>
<evidence type="ECO:0000256" key="1">
    <source>
        <dbReference type="SAM" id="SignalP"/>
    </source>
</evidence>
<protein>
    <recommendedName>
        <fullName evidence="2">Serine aminopeptidase S33 domain-containing protein</fullName>
    </recommendedName>
</protein>
<dbReference type="InterPro" id="IPR050266">
    <property type="entry name" value="AB_hydrolase_sf"/>
</dbReference>
<feature type="signal peptide" evidence="1">
    <location>
        <begin position="1"/>
        <end position="21"/>
    </location>
</feature>
<accession>A0A653E5Q4</accession>
<dbReference type="Pfam" id="PF12146">
    <property type="entry name" value="Hydrolase_4"/>
    <property type="match status" value="1"/>
</dbReference>
<dbReference type="GO" id="GO:0046464">
    <property type="term" value="P:acylglycerol catabolic process"/>
    <property type="evidence" value="ECO:0007669"/>
    <property type="project" value="TreeGrafter"/>
</dbReference>
<dbReference type="GO" id="GO:0016020">
    <property type="term" value="C:membrane"/>
    <property type="evidence" value="ECO:0007669"/>
    <property type="project" value="TreeGrafter"/>
</dbReference>
<evidence type="ECO:0000313" key="3">
    <source>
        <dbReference type="EMBL" id="VEV97928.1"/>
    </source>
</evidence>
<dbReference type="PANTHER" id="PTHR43798:SF5">
    <property type="entry name" value="MONOACYLGLYCEROL LIPASE ABHD6"/>
    <property type="match status" value="1"/>
</dbReference>
<keyword evidence="1" id="KW-0732">Signal</keyword>
<dbReference type="PRINTS" id="PR00111">
    <property type="entry name" value="ABHYDROLASE"/>
</dbReference>
<dbReference type="Gene3D" id="3.40.50.1820">
    <property type="entry name" value="alpha/beta hydrolase"/>
    <property type="match status" value="1"/>
</dbReference>
<dbReference type="SUPFAM" id="SSF53474">
    <property type="entry name" value="alpha/beta-Hydrolases"/>
    <property type="match status" value="1"/>
</dbReference>
<feature type="chain" id="PRO_5025023710" description="Serine aminopeptidase S33 domain-containing protein" evidence="1">
    <location>
        <begin position="22"/>
        <end position="285"/>
    </location>
</feature>
<dbReference type="GO" id="GO:0047372">
    <property type="term" value="F:monoacylglycerol lipase activity"/>
    <property type="evidence" value="ECO:0007669"/>
    <property type="project" value="TreeGrafter"/>
</dbReference>
<dbReference type="InterPro" id="IPR000073">
    <property type="entry name" value="AB_hydrolase_1"/>
</dbReference>
<proteinExistence type="predicted"/>
<dbReference type="AlphaFoldDB" id="A0A653E5Q4"/>
<organism evidence="3">
    <name type="scientific">Pseudomonas marincola</name>
    <dbReference type="NCBI Taxonomy" id="437900"/>
    <lineage>
        <taxon>Bacteria</taxon>
        <taxon>Pseudomonadati</taxon>
        <taxon>Pseudomonadota</taxon>
        <taxon>Gammaproteobacteria</taxon>
        <taxon>Pseudomonadales</taxon>
        <taxon>Pseudomonadaceae</taxon>
        <taxon>Pseudomonas</taxon>
    </lineage>
</organism>
<reference evidence="3" key="1">
    <citation type="submission" date="2019-02" db="EMBL/GenBank/DDBJ databases">
        <authorList>
            <consortium name="Genoscope - CEA"/>
            <person name="William W."/>
        </authorList>
    </citation>
    <scope>NUCLEOTIDE SEQUENCE [LARGE SCALE GENOMIC DNA]</scope>
    <source>
        <strain evidence="3">YSy11</strain>
    </source>
</reference>
<dbReference type="InterPro" id="IPR029058">
    <property type="entry name" value="AB_hydrolase_fold"/>
</dbReference>
<dbReference type="PANTHER" id="PTHR43798">
    <property type="entry name" value="MONOACYLGLYCEROL LIPASE"/>
    <property type="match status" value="1"/>
</dbReference>